<evidence type="ECO:0000256" key="8">
    <source>
        <dbReference type="ARBA" id="ARBA00022519"/>
    </source>
</evidence>
<keyword evidence="11 19" id="KW-0808">Transferase</keyword>
<keyword evidence="12 19" id="KW-0812">Transmembrane</keyword>
<evidence type="ECO:0000313" key="21">
    <source>
        <dbReference type="EMBL" id="GKX64685.1"/>
    </source>
</evidence>
<evidence type="ECO:0000256" key="15">
    <source>
        <dbReference type="ARBA" id="ARBA00023098"/>
    </source>
</evidence>
<evidence type="ECO:0000256" key="12">
    <source>
        <dbReference type="ARBA" id="ARBA00022692"/>
    </source>
</evidence>
<feature type="transmembrane region" description="Helical" evidence="19">
    <location>
        <begin position="255"/>
        <end position="278"/>
    </location>
</feature>
<evidence type="ECO:0000259" key="20">
    <source>
        <dbReference type="Pfam" id="PF02366"/>
    </source>
</evidence>
<evidence type="ECO:0000256" key="19">
    <source>
        <dbReference type="HAMAP-Rule" id="MF_01165"/>
    </source>
</evidence>
<comment type="function">
    <text evidence="17 19">Catalyzes the transfer of the L-Ara4N moiety of the glycolipid undecaprenyl phosphate-alpha-L-Ara4N to lipid A. The modified arabinose is attached to lipid A and is required for resistance to polymyxin and cationic antimicrobial peptides.</text>
</comment>
<evidence type="ECO:0000256" key="7">
    <source>
        <dbReference type="ARBA" id="ARBA00022516"/>
    </source>
</evidence>
<evidence type="ECO:0000256" key="4">
    <source>
        <dbReference type="ARBA" id="ARBA00012056"/>
    </source>
</evidence>
<dbReference type="EC" id="2.4.2.43" evidence="4 19"/>
<feature type="transmembrane region" description="Helical" evidence="19">
    <location>
        <begin position="313"/>
        <end position="334"/>
    </location>
</feature>
<feature type="transmembrane region" description="Helical" evidence="19">
    <location>
        <begin position="79"/>
        <end position="99"/>
    </location>
</feature>
<comment type="caution">
    <text evidence="21">The sequence shown here is derived from an EMBL/GenBank/DDBJ whole genome shotgun (WGS) entry which is preliminary data.</text>
</comment>
<dbReference type="InterPro" id="IPR050297">
    <property type="entry name" value="LipidA_mod_glycosyltrf_83"/>
</dbReference>
<feature type="transmembrane region" description="Helical" evidence="19">
    <location>
        <begin position="290"/>
        <end position="307"/>
    </location>
</feature>
<keyword evidence="7 19" id="KW-0444">Lipid biosynthesis</keyword>
<evidence type="ECO:0000256" key="11">
    <source>
        <dbReference type="ARBA" id="ARBA00022679"/>
    </source>
</evidence>
<feature type="transmembrane region" description="Helical" evidence="19">
    <location>
        <begin position="7"/>
        <end position="26"/>
    </location>
</feature>
<dbReference type="RefSeq" id="WP_261822376.1">
    <property type="nucleotide sequence ID" value="NZ_BRLJ01000015.1"/>
</dbReference>
<dbReference type="NCBIfam" id="NF009784">
    <property type="entry name" value="PRK13279.1"/>
    <property type="match status" value="1"/>
</dbReference>
<keyword evidence="8" id="KW-0997">Cell inner membrane</keyword>
<feature type="transmembrane region" description="Helical" evidence="19">
    <location>
        <begin position="346"/>
        <end position="363"/>
    </location>
</feature>
<evidence type="ECO:0000256" key="9">
    <source>
        <dbReference type="ARBA" id="ARBA00022556"/>
    </source>
</evidence>
<feature type="domain" description="ArnT-like N-terminal" evidence="20">
    <location>
        <begin position="8"/>
        <end position="235"/>
    </location>
</feature>
<keyword evidence="14 19" id="KW-1133">Transmembrane helix</keyword>
<evidence type="ECO:0000256" key="13">
    <source>
        <dbReference type="ARBA" id="ARBA00022985"/>
    </source>
</evidence>
<keyword evidence="16 19" id="KW-0472">Membrane</keyword>
<feature type="transmembrane region" description="Helical" evidence="19">
    <location>
        <begin position="407"/>
        <end position="425"/>
    </location>
</feature>
<evidence type="ECO:0000256" key="16">
    <source>
        <dbReference type="ARBA" id="ARBA00023136"/>
    </source>
</evidence>
<keyword evidence="10 19" id="KW-0328">Glycosyltransferase</keyword>
<comment type="pathway">
    <text evidence="2 19">Lipopolysaccharide metabolism; 4-amino-4-deoxy-beta-L-arabinose-lipid A biosynthesis.</text>
</comment>
<evidence type="ECO:0000256" key="2">
    <source>
        <dbReference type="ARBA" id="ARBA00005200"/>
    </source>
</evidence>
<dbReference type="HAMAP" id="MF_01165">
    <property type="entry name" value="ArnT_transfer"/>
    <property type="match status" value="1"/>
</dbReference>
<evidence type="ECO:0000256" key="6">
    <source>
        <dbReference type="ARBA" id="ARBA00022475"/>
    </source>
</evidence>
<evidence type="ECO:0000256" key="1">
    <source>
        <dbReference type="ARBA" id="ARBA00004429"/>
    </source>
</evidence>
<keyword evidence="15 19" id="KW-0443">Lipid metabolism</keyword>
<organism evidence="21 22">
    <name type="scientific">Pragia fontium</name>
    <dbReference type="NCBI Taxonomy" id="82985"/>
    <lineage>
        <taxon>Bacteria</taxon>
        <taxon>Pseudomonadati</taxon>
        <taxon>Pseudomonadota</taxon>
        <taxon>Gammaproteobacteria</taxon>
        <taxon>Enterobacterales</taxon>
        <taxon>Budviciaceae</taxon>
        <taxon>Pragia</taxon>
    </lineage>
</organism>
<proteinExistence type="inferred from homology"/>
<accession>A0ABQ5LM33</accession>
<dbReference type="InterPro" id="IPR022839">
    <property type="entry name" value="ArnT"/>
</dbReference>
<comment type="catalytic activity">
    <reaction evidence="18 19">
        <text>4-amino-4-deoxy-alpha-L-arabinopyranosyl di-trans,octa-cis-undecaprenyl phosphate + lipid IVA = lipid IIA + di-trans,octa-cis-undecaprenyl phosphate.</text>
        <dbReference type="EC" id="2.4.2.43"/>
    </reaction>
</comment>
<dbReference type="GO" id="GO:0016740">
    <property type="term" value="F:transferase activity"/>
    <property type="evidence" value="ECO:0007669"/>
    <property type="project" value="UniProtKB-KW"/>
</dbReference>
<evidence type="ECO:0000256" key="10">
    <source>
        <dbReference type="ARBA" id="ARBA00022676"/>
    </source>
</evidence>
<evidence type="ECO:0000313" key="22">
    <source>
        <dbReference type="Proteomes" id="UP001059610"/>
    </source>
</evidence>
<evidence type="ECO:0000256" key="3">
    <source>
        <dbReference type="ARBA" id="ARBA00010814"/>
    </source>
</evidence>
<evidence type="ECO:0000256" key="14">
    <source>
        <dbReference type="ARBA" id="ARBA00022989"/>
    </source>
</evidence>
<evidence type="ECO:0000256" key="18">
    <source>
        <dbReference type="ARBA" id="ARBA00034054"/>
    </source>
</evidence>
<evidence type="ECO:0000256" key="5">
    <source>
        <dbReference type="ARBA" id="ARBA00015532"/>
    </source>
</evidence>
<keyword evidence="22" id="KW-1185">Reference proteome</keyword>
<comment type="subcellular location">
    <subcellularLocation>
        <location evidence="1">Cell inner membrane</location>
        <topology evidence="1">Multi-pass membrane protein</topology>
    </subcellularLocation>
    <subcellularLocation>
        <location evidence="19">Cell membrane</location>
        <topology evidence="19">Multi-pass membrane protein</topology>
    </subcellularLocation>
</comment>
<keyword evidence="6 19" id="KW-1003">Cell membrane</keyword>
<gene>
    <name evidence="19 21" type="primary">arnT</name>
    <name evidence="21" type="ORF">SOASR032_32540</name>
</gene>
<feature type="transmembrane region" description="Helical" evidence="19">
    <location>
        <begin position="383"/>
        <end position="400"/>
    </location>
</feature>
<dbReference type="InterPro" id="IPR003342">
    <property type="entry name" value="ArnT-like_N"/>
</dbReference>
<feature type="transmembrane region" description="Helical" evidence="19">
    <location>
        <begin position="160"/>
        <end position="190"/>
    </location>
</feature>
<name>A0ABQ5LM33_9GAMM</name>
<dbReference type="PANTHER" id="PTHR33908:SF3">
    <property type="entry name" value="UNDECAPRENYL PHOSPHATE-ALPHA-4-AMINO-4-DEOXY-L-ARABINOSE ARABINOSYL TRANSFERASE"/>
    <property type="match status" value="1"/>
</dbReference>
<keyword evidence="9 19" id="KW-0441">Lipid A biosynthesis</keyword>
<dbReference type="EMBL" id="BRLJ01000015">
    <property type="protein sequence ID" value="GKX64685.1"/>
    <property type="molecule type" value="Genomic_DNA"/>
</dbReference>
<reference evidence="21" key="1">
    <citation type="submission" date="2022-06" db="EMBL/GenBank/DDBJ databases">
        <title>Draft genome sequences of Pragia fontium str. JCM24417.</title>
        <authorList>
            <person name="Wakabayashi Y."/>
            <person name="Kojima K."/>
        </authorList>
    </citation>
    <scope>NUCLEOTIDE SEQUENCE</scope>
    <source>
        <strain evidence="21">JCM 24417</strain>
    </source>
</reference>
<feature type="transmembrane region" description="Helical" evidence="19">
    <location>
        <begin position="202"/>
        <end position="226"/>
    </location>
</feature>
<feature type="transmembrane region" description="Helical" evidence="19">
    <location>
        <begin position="111"/>
        <end position="140"/>
    </location>
</feature>
<dbReference type="Pfam" id="PF02366">
    <property type="entry name" value="PMT"/>
    <property type="match status" value="1"/>
</dbReference>
<keyword evidence="13 19" id="KW-0448">Lipopolysaccharide biosynthesis</keyword>
<evidence type="ECO:0000256" key="17">
    <source>
        <dbReference type="ARBA" id="ARBA00025446"/>
    </source>
</evidence>
<dbReference type="PANTHER" id="PTHR33908">
    <property type="entry name" value="MANNOSYLTRANSFERASE YKCB-RELATED"/>
    <property type="match status" value="1"/>
</dbReference>
<protein>
    <recommendedName>
        <fullName evidence="5 19">Undecaprenyl phosphate-alpha-4-amino-4-deoxy-L-arabinose arabinosyl transferase</fullName>
        <ecNumber evidence="4 19">2.4.2.43</ecNumber>
    </recommendedName>
    <alternativeName>
        <fullName evidence="19">4-amino-4-deoxy-L-arabinose lipid A transferase</fullName>
    </alternativeName>
    <alternativeName>
        <fullName evidence="19">Lipid IV(A) 4-amino-4-deoxy-L-arabinosyltransferase</fullName>
    </alternativeName>
    <alternativeName>
        <fullName evidence="19">Undecaprenyl phosphate-alpha-L-Ara4N transferase</fullName>
    </alternativeName>
</protein>
<dbReference type="Proteomes" id="UP001059610">
    <property type="component" value="Unassembled WGS sequence"/>
</dbReference>
<comment type="similarity">
    <text evidence="3 19">Belongs to the glycosyltransferase 83 family.</text>
</comment>
<sequence length="551" mass="62226">MRVCNWLLALFFGLVYLIPSSLHLLWQPDETRYAEISREMLARGDWVVPHFMGVRYFEKPVAGYWMNNISQWLFGHNNFAVRFGSSLSIALSALLVYWLASRILNDRRGGYLATIIYLSSVLVFCIGGYAVLDPILTLWVTAAMASFYLTIKATNNRQKLIAYILLGFASGMGFLTKGFLALAIPVISVLPYVITQKRLKELFIFGPIAIIAAGLISLPWVLAIHWQEPDYWRYFFWVEHVQRFAEQNAQHKAPFWYYFPILLGGTLPWLALLPGALFKGWKERKQQPELFYLLGWMVMPFLFFSIAKGKLPTYILPCFAPLAILMASWVQGYIQSGSTRALKTNAVINTIFGIVGVVAIWVMSSDVLPNARVFLPAEWSKAVIGMICFGCWALVGIITFTSPLKRWSWAAAAPVILALLYGYAIPQQVMDSKQPQAFVSENISQLQNSRYILAETTGIASGIAWELNRDDVILYDIKGEVSYGLDYPDAGLRYIPANLFSDWLAKARQQGNVSLVIRLGKGEAVDVRLPKADSVVQNQRTALLFYKQTEQ</sequence>